<name>A0A212LJ72_9HYPH</name>
<reference evidence="1" key="1">
    <citation type="submission" date="2016-08" db="EMBL/GenBank/DDBJ databases">
        <authorList>
            <person name="Seilhamer J.J."/>
        </authorList>
    </citation>
    <scope>NUCLEOTIDE SEQUENCE</scope>
    <source>
        <strain evidence="1">86</strain>
    </source>
</reference>
<gene>
    <name evidence="1" type="ORF">KL86PLE_41406</name>
</gene>
<dbReference type="EMBL" id="FMJD01000008">
    <property type="protein sequence ID" value="SCM77601.1"/>
    <property type="molecule type" value="Genomic_DNA"/>
</dbReference>
<sequence length="87" mass="9802">MPGSRSRLSTVKKKITNKLIGLLEQGSVSKQLQLAPQIRQASLSGLFWMPTIRRKRHATHRLAFTGSLWGHQTSSRCRFRLGISSSQ</sequence>
<dbReference type="AlphaFoldDB" id="A0A212LJ72"/>
<accession>A0A212LJ72</accession>
<protein>
    <submittedName>
        <fullName evidence="1">Uncharacterized protein</fullName>
    </submittedName>
</protein>
<proteinExistence type="predicted"/>
<organism evidence="1">
    <name type="scientific">uncultured Pleomorphomonas sp</name>
    <dbReference type="NCBI Taxonomy" id="442121"/>
    <lineage>
        <taxon>Bacteria</taxon>
        <taxon>Pseudomonadati</taxon>
        <taxon>Pseudomonadota</taxon>
        <taxon>Alphaproteobacteria</taxon>
        <taxon>Hyphomicrobiales</taxon>
        <taxon>Pleomorphomonadaceae</taxon>
        <taxon>Pleomorphomonas</taxon>
        <taxon>environmental samples</taxon>
    </lineage>
</organism>
<evidence type="ECO:0000313" key="1">
    <source>
        <dbReference type="EMBL" id="SCM77601.1"/>
    </source>
</evidence>